<dbReference type="InterPro" id="IPR023299">
    <property type="entry name" value="ATPase_P-typ_cyto_dom_N"/>
</dbReference>
<keyword evidence="4" id="KW-0813">Transport</keyword>
<organism evidence="22 23">
    <name type="scientific">Candidatus Gottesmanbacteria bacterium GW2011_GWA2_42_18</name>
    <dbReference type="NCBI Taxonomy" id="1618442"/>
    <lineage>
        <taxon>Bacteria</taxon>
        <taxon>Candidatus Gottesmaniibacteriota</taxon>
    </lineage>
</organism>
<dbReference type="FunFam" id="2.70.150.10:FF:000002">
    <property type="entry name" value="Copper-transporting ATPase 1, putative"/>
    <property type="match status" value="1"/>
</dbReference>
<evidence type="ECO:0000256" key="19">
    <source>
        <dbReference type="ARBA" id="ARBA00049289"/>
    </source>
</evidence>
<name>A0A0G1BL29_9BACT</name>
<evidence type="ECO:0000256" key="13">
    <source>
        <dbReference type="ARBA" id="ARBA00022842"/>
    </source>
</evidence>
<dbReference type="GO" id="GO:0016887">
    <property type="term" value="F:ATP hydrolysis activity"/>
    <property type="evidence" value="ECO:0007669"/>
    <property type="project" value="InterPro"/>
</dbReference>
<evidence type="ECO:0000256" key="17">
    <source>
        <dbReference type="ARBA" id="ARBA00023065"/>
    </source>
</evidence>
<dbReference type="PANTHER" id="PTHR43520">
    <property type="entry name" value="ATP7, ISOFORM B"/>
    <property type="match status" value="1"/>
</dbReference>
<dbReference type="GO" id="GO:0005524">
    <property type="term" value="F:ATP binding"/>
    <property type="evidence" value="ECO:0007669"/>
    <property type="project" value="UniProtKB-UniRule"/>
</dbReference>
<dbReference type="Pfam" id="PF00122">
    <property type="entry name" value="E1-E2_ATPase"/>
    <property type="match status" value="1"/>
</dbReference>
<evidence type="ECO:0000256" key="14">
    <source>
        <dbReference type="ARBA" id="ARBA00022967"/>
    </source>
</evidence>
<keyword evidence="17" id="KW-0406">Ion transport</keyword>
<reference evidence="22 23" key="1">
    <citation type="journal article" date="2015" name="Nature">
        <title>rRNA introns, odd ribosomes, and small enigmatic genomes across a large radiation of phyla.</title>
        <authorList>
            <person name="Brown C.T."/>
            <person name="Hug L.A."/>
            <person name="Thomas B.C."/>
            <person name="Sharon I."/>
            <person name="Castelle C.J."/>
            <person name="Singh A."/>
            <person name="Wilkins M.J."/>
            <person name="Williams K.H."/>
            <person name="Banfield J.F."/>
        </authorList>
    </citation>
    <scope>NUCLEOTIDE SEQUENCE [LARGE SCALE GENOMIC DNA]</scope>
</reference>
<evidence type="ECO:0000256" key="1">
    <source>
        <dbReference type="ARBA" id="ARBA00004651"/>
    </source>
</evidence>
<dbReference type="NCBIfam" id="TIGR01525">
    <property type="entry name" value="ATPase-IB_hvy"/>
    <property type="match status" value="1"/>
</dbReference>
<evidence type="ECO:0000256" key="10">
    <source>
        <dbReference type="ARBA" id="ARBA00022741"/>
    </source>
</evidence>
<dbReference type="Gene3D" id="3.40.1110.10">
    <property type="entry name" value="Calcium-transporting ATPase, cytoplasmic domain N"/>
    <property type="match status" value="1"/>
</dbReference>
<dbReference type="Proteomes" id="UP000034320">
    <property type="component" value="Unassembled WGS sequence"/>
</dbReference>
<dbReference type="GO" id="GO:0005886">
    <property type="term" value="C:plasma membrane"/>
    <property type="evidence" value="ECO:0007669"/>
    <property type="project" value="UniProtKB-SubCell"/>
</dbReference>
<evidence type="ECO:0000256" key="16">
    <source>
        <dbReference type="ARBA" id="ARBA00023008"/>
    </source>
</evidence>
<gene>
    <name evidence="22" type="ORF">UV09_C0010G0016</name>
</gene>
<dbReference type="PRINTS" id="PR00119">
    <property type="entry name" value="CATATPASE"/>
</dbReference>
<evidence type="ECO:0000256" key="15">
    <source>
        <dbReference type="ARBA" id="ARBA00022989"/>
    </source>
</evidence>
<feature type="domain" description="HMA" evidence="21">
    <location>
        <begin position="17"/>
        <end position="83"/>
    </location>
</feature>
<dbReference type="InterPro" id="IPR036412">
    <property type="entry name" value="HAD-like_sf"/>
</dbReference>
<comment type="catalytic activity">
    <reaction evidence="19">
        <text>Cu(+)(in) + ATP + H2O = Cu(+)(out) + ADP + phosphate + H(+)</text>
        <dbReference type="Rhea" id="RHEA:25792"/>
        <dbReference type="ChEBI" id="CHEBI:15377"/>
        <dbReference type="ChEBI" id="CHEBI:15378"/>
        <dbReference type="ChEBI" id="CHEBI:30616"/>
        <dbReference type="ChEBI" id="CHEBI:43474"/>
        <dbReference type="ChEBI" id="CHEBI:49552"/>
        <dbReference type="ChEBI" id="CHEBI:456216"/>
        <dbReference type="EC" id="7.2.2.8"/>
    </reaction>
</comment>
<keyword evidence="7 20" id="KW-0812">Transmembrane</keyword>
<keyword evidence="10 20" id="KW-0547">Nucleotide-binding</keyword>
<dbReference type="InterPro" id="IPR017969">
    <property type="entry name" value="Heavy-metal-associated_CS"/>
</dbReference>
<dbReference type="Gene3D" id="3.40.50.1000">
    <property type="entry name" value="HAD superfamily/HAD-like"/>
    <property type="match status" value="1"/>
</dbReference>
<dbReference type="GO" id="GO:0055070">
    <property type="term" value="P:copper ion homeostasis"/>
    <property type="evidence" value="ECO:0007669"/>
    <property type="project" value="TreeGrafter"/>
</dbReference>
<feature type="transmembrane region" description="Helical" evidence="20">
    <location>
        <begin position="277"/>
        <end position="297"/>
    </location>
</feature>
<evidence type="ECO:0000256" key="9">
    <source>
        <dbReference type="ARBA" id="ARBA00022737"/>
    </source>
</evidence>
<dbReference type="InterPro" id="IPR006121">
    <property type="entry name" value="HMA_dom"/>
</dbReference>
<dbReference type="PROSITE" id="PS50846">
    <property type="entry name" value="HMA_2"/>
    <property type="match status" value="2"/>
</dbReference>
<keyword evidence="9" id="KW-0677">Repeat</keyword>
<dbReference type="SFLD" id="SFLDF00027">
    <property type="entry name" value="p-type_atpase"/>
    <property type="match status" value="1"/>
</dbReference>
<evidence type="ECO:0000256" key="6">
    <source>
        <dbReference type="ARBA" id="ARBA00022553"/>
    </source>
</evidence>
<dbReference type="GO" id="GO:0005507">
    <property type="term" value="F:copper ion binding"/>
    <property type="evidence" value="ECO:0007669"/>
    <property type="project" value="InterPro"/>
</dbReference>
<dbReference type="NCBIfam" id="TIGR00003">
    <property type="entry name" value="copper ion binding protein"/>
    <property type="match status" value="1"/>
</dbReference>
<dbReference type="Pfam" id="PF00702">
    <property type="entry name" value="Hydrolase"/>
    <property type="match status" value="1"/>
</dbReference>
<evidence type="ECO:0000313" key="22">
    <source>
        <dbReference type="EMBL" id="KKS47006.1"/>
    </source>
</evidence>
<keyword evidence="5 20" id="KW-1003">Cell membrane</keyword>
<dbReference type="Gene3D" id="2.70.150.10">
    <property type="entry name" value="Calcium-transporting ATPase, cytoplasmic transduction domain A"/>
    <property type="match status" value="1"/>
</dbReference>
<keyword evidence="8 20" id="KW-0479">Metal-binding</keyword>
<dbReference type="GO" id="GO:0043682">
    <property type="term" value="F:P-type divalent copper transporter activity"/>
    <property type="evidence" value="ECO:0007669"/>
    <property type="project" value="TreeGrafter"/>
</dbReference>
<dbReference type="InterPro" id="IPR059000">
    <property type="entry name" value="ATPase_P-type_domA"/>
</dbReference>
<keyword evidence="16" id="KW-0186">Copper</keyword>
<evidence type="ECO:0000256" key="18">
    <source>
        <dbReference type="ARBA" id="ARBA00023136"/>
    </source>
</evidence>
<dbReference type="InterPro" id="IPR008250">
    <property type="entry name" value="ATPase_P-typ_transduc_dom_A_sf"/>
</dbReference>
<dbReference type="AlphaFoldDB" id="A0A0G1BL29"/>
<feature type="transmembrane region" description="Helical" evidence="20">
    <location>
        <begin position="309"/>
        <end position="333"/>
    </location>
</feature>
<evidence type="ECO:0000256" key="7">
    <source>
        <dbReference type="ARBA" id="ARBA00022692"/>
    </source>
</evidence>
<evidence type="ECO:0000256" key="4">
    <source>
        <dbReference type="ARBA" id="ARBA00022448"/>
    </source>
</evidence>
<accession>A0A0G1BL29</accession>
<dbReference type="InterPro" id="IPR023214">
    <property type="entry name" value="HAD_sf"/>
</dbReference>
<comment type="caution">
    <text evidence="22">The sequence shown here is derived from an EMBL/GenBank/DDBJ whole genome shotgun (WGS) entry which is preliminary data.</text>
</comment>
<evidence type="ECO:0000256" key="20">
    <source>
        <dbReference type="RuleBase" id="RU362081"/>
    </source>
</evidence>
<dbReference type="PRINTS" id="PR00943">
    <property type="entry name" value="CUATPASE"/>
</dbReference>
<dbReference type="SUPFAM" id="SSF81665">
    <property type="entry name" value="Calcium ATPase, transmembrane domain M"/>
    <property type="match status" value="1"/>
</dbReference>
<dbReference type="CDD" id="cd02094">
    <property type="entry name" value="P-type_ATPase_Cu-like"/>
    <property type="match status" value="1"/>
</dbReference>
<evidence type="ECO:0000256" key="11">
    <source>
        <dbReference type="ARBA" id="ARBA00022796"/>
    </source>
</evidence>
<dbReference type="EMBL" id="LCDD01000010">
    <property type="protein sequence ID" value="KKS47006.1"/>
    <property type="molecule type" value="Genomic_DNA"/>
</dbReference>
<dbReference type="FunFam" id="3.30.70.100:FF:000005">
    <property type="entry name" value="Copper-exporting P-type ATPase A"/>
    <property type="match status" value="1"/>
</dbReference>
<keyword evidence="13" id="KW-0460">Magnesium</keyword>
<dbReference type="PANTHER" id="PTHR43520:SF8">
    <property type="entry name" value="P-TYPE CU(+) TRANSPORTER"/>
    <property type="match status" value="1"/>
</dbReference>
<dbReference type="FunFam" id="3.40.50.1000:FF:000144">
    <property type="entry name" value="copper-transporting ATPase 1 isoform X2"/>
    <property type="match status" value="1"/>
</dbReference>
<feature type="transmembrane region" description="Helical" evidence="20">
    <location>
        <begin position="568"/>
        <end position="589"/>
    </location>
</feature>
<dbReference type="SUPFAM" id="SSF56784">
    <property type="entry name" value="HAD-like"/>
    <property type="match status" value="1"/>
</dbReference>
<feature type="transmembrane region" description="Helical" evidence="20">
    <location>
        <begin position="387"/>
        <end position="405"/>
    </location>
</feature>
<feature type="transmembrane region" description="Helical" evidence="20">
    <location>
        <begin position="941"/>
        <end position="962"/>
    </location>
</feature>
<dbReference type="NCBIfam" id="TIGR01494">
    <property type="entry name" value="ATPase_P-type"/>
    <property type="match status" value="1"/>
</dbReference>
<dbReference type="NCBIfam" id="TIGR01511">
    <property type="entry name" value="ATPase-IB1_Cu"/>
    <property type="match status" value="1"/>
</dbReference>
<dbReference type="Pfam" id="PF00403">
    <property type="entry name" value="HMA"/>
    <property type="match status" value="2"/>
</dbReference>
<keyword evidence="15 20" id="KW-1133">Transmembrane helix</keyword>
<feature type="transmembrane region" description="Helical" evidence="20">
    <location>
        <begin position="912"/>
        <end position="934"/>
    </location>
</feature>
<dbReference type="SFLD" id="SFLDS00003">
    <property type="entry name" value="Haloacid_Dehalogenase"/>
    <property type="match status" value="1"/>
</dbReference>
<dbReference type="PROSITE" id="PS01047">
    <property type="entry name" value="HMA_1"/>
    <property type="match status" value="1"/>
</dbReference>
<keyword evidence="14" id="KW-1278">Translocase</keyword>
<keyword evidence="11" id="KW-0187">Copper transport</keyword>
<feature type="transmembrane region" description="Helical" evidence="20">
    <location>
        <begin position="883"/>
        <end position="906"/>
    </location>
</feature>
<evidence type="ECO:0000256" key="8">
    <source>
        <dbReference type="ARBA" id="ARBA00022723"/>
    </source>
</evidence>
<comment type="subcellular location">
    <subcellularLocation>
        <location evidence="1">Cell membrane</location>
        <topology evidence="1">Multi-pass membrane protein</topology>
    </subcellularLocation>
</comment>
<dbReference type="InterPro" id="IPR018303">
    <property type="entry name" value="ATPase_P-typ_P_site"/>
</dbReference>
<proteinExistence type="inferred from homology"/>
<comment type="similarity">
    <text evidence="2 20">Belongs to the cation transport ATPase (P-type) (TC 3.A.3) family. Type IB subfamily.</text>
</comment>
<feature type="transmembrane region" description="Helical" evidence="20">
    <location>
        <begin position="345"/>
        <end position="367"/>
    </location>
</feature>
<dbReference type="InterPro" id="IPR044492">
    <property type="entry name" value="P_typ_ATPase_HD_dom"/>
</dbReference>
<dbReference type="InterPro" id="IPR023298">
    <property type="entry name" value="ATPase_P-typ_TM_dom_sf"/>
</dbReference>
<dbReference type="InterPro" id="IPR001757">
    <property type="entry name" value="P_typ_ATPase"/>
</dbReference>
<sequence length="973" mass="106064">MTPTTGFPLKEISFMKKKLQLKIKGMHCRSCEIVTREELEALPGVSDISVSFQKQLATLTLDRSKNHLSEVIEAVKRAGYQAMAEETAETAADKSVEEVKVTKKSIPVKIESRIEAEGKVFLDDQGQPFFDGKIIKFQKSEYQQSLGNGEVKNFMTKLSASLDNPRFLNPVPSSGDSLPDKPDQIKTENSRVSLSLSGMHCSSCAQLIERSLKKVDGVATANINFAAEKAMVDFNSQKTTVETLIKAVENSGYKASLVDQKDTEFEARKREAETKQLYSKFISSFLLSLPMLYFMLFDFFPNLIGRSFFGPYVGLLSIILSTPVQFVLGYGFYKGMWSAFRMNTFNMDSLIAIGTSTAFFYSTFNYLSYVTATGTFLAPFMEKIPELYFETSAFLITFVLLGKWLELRAKGKTSESIKKLMGLQPKTARVIRSGQTLDLPIDDVVKGDIILVRPGEKIPVDGIISKGSSAVDESMITGESIPVEKNPGDTVVGATINKMGSFEFTATRVGNETTLAQIIRLIEEAQGSKAPIQAVADRISSWFVPAVIAIAISTFFVWFVIFGSTLSFALMAFTAVIVIACPCALGLATPTALMVATGKGAEHGILIKGGEPLEKICKINTIIFDKTGTLTNGKPVVTDIESYTDRNEDNILEIAASLEKSSEHPLAEAIVDKAREKEITLSEIEGFRAVPGHGVTGTIDGVTYYLGNRKLMTDVAKIEVGQANDKLIRLENMGKTAMLLADQNRILGSVAVADTVKENSREAVEKLQKRNIGIYMITGDNERTAQAIADQVGIKNVLSEVLPEDKAQEVKKLQDQKKIVAMVGDGINDAPALAQADLGIAMGSGTDVAMEAGGIVIVKNDLRDVVTAINLSRDTMSKVKQNMFFALFYNVVGIPIAARALAFMGLVLKPELAGLAMALSSISVVSNSLTLKYFRPGRRNYISLIAPIAMILLFSLIFGGFARLSSSQAMTGR</sequence>
<dbReference type="InterPro" id="IPR036163">
    <property type="entry name" value="HMA_dom_sf"/>
</dbReference>
<protein>
    <recommendedName>
        <fullName evidence="3">P-type Cu(+) transporter</fullName>
        <ecNumber evidence="3">7.2.2.8</ecNumber>
    </recommendedName>
</protein>
<dbReference type="SUPFAM" id="SSF55008">
    <property type="entry name" value="HMA, heavy metal-associated domain"/>
    <property type="match status" value="2"/>
</dbReference>
<dbReference type="PROSITE" id="PS00154">
    <property type="entry name" value="ATPASE_E1_E2"/>
    <property type="match status" value="1"/>
</dbReference>
<feature type="domain" description="HMA" evidence="21">
    <location>
        <begin position="190"/>
        <end position="256"/>
    </location>
</feature>
<evidence type="ECO:0000259" key="21">
    <source>
        <dbReference type="PROSITE" id="PS50846"/>
    </source>
</evidence>
<dbReference type="PATRIC" id="fig|1618442.3.peg.488"/>
<keyword evidence="18 20" id="KW-0472">Membrane</keyword>
<dbReference type="SUPFAM" id="SSF81653">
    <property type="entry name" value="Calcium ATPase, transduction domain A"/>
    <property type="match status" value="1"/>
</dbReference>
<evidence type="ECO:0000256" key="12">
    <source>
        <dbReference type="ARBA" id="ARBA00022840"/>
    </source>
</evidence>
<evidence type="ECO:0000256" key="5">
    <source>
        <dbReference type="ARBA" id="ARBA00022475"/>
    </source>
</evidence>
<evidence type="ECO:0000256" key="2">
    <source>
        <dbReference type="ARBA" id="ARBA00006024"/>
    </source>
</evidence>
<keyword evidence="6" id="KW-0597">Phosphoprotein</keyword>
<dbReference type="Gene3D" id="3.30.70.100">
    <property type="match status" value="2"/>
</dbReference>
<dbReference type="GO" id="GO:0140581">
    <property type="term" value="F:P-type monovalent copper transporter activity"/>
    <property type="evidence" value="ECO:0007669"/>
    <property type="project" value="UniProtKB-EC"/>
</dbReference>
<dbReference type="EC" id="7.2.2.8" evidence="3"/>
<keyword evidence="12 20" id="KW-0067">ATP-binding</keyword>
<feature type="transmembrane region" description="Helical" evidence="20">
    <location>
        <begin position="542"/>
        <end position="562"/>
    </location>
</feature>
<evidence type="ECO:0000313" key="23">
    <source>
        <dbReference type="Proteomes" id="UP000034320"/>
    </source>
</evidence>
<dbReference type="PROSITE" id="PS01229">
    <property type="entry name" value="COF_2"/>
    <property type="match status" value="1"/>
</dbReference>
<dbReference type="InterPro" id="IPR006122">
    <property type="entry name" value="HMA_Cu_ion-bd"/>
</dbReference>
<evidence type="ECO:0000256" key="3">
    <source>
        <dbReference type="ARBA" id="ARBA00012517"/>
    </source>
</evidence>
<dbReference type="SFLD" id="SFLDG00002">
    <property type="entry name" value="C1.7:_P-type_atpase_like"/>
    <property type="match status" value="1"/>
</dbReference>
<dbReference type="CDD" id="cd00371">
    <property type="entry name" value="HMA"/>
    <property type="match status" value="2"/>
</dbReference>
<dbReference type="InterPro" id="IPR027256">
    <property type="entry name" value="P-typ_ATPase_IB"/>
</dbReference>